<proteinExistence type="predicted"/>
<name>A0ABY9ZPS2_9ACTN</name>
<reference evidence="1 2" key="1">
    <citation type="submission" date="2023-09" db="EMBL/GenBank/DDBJ databases">
        <title>Micromonospora halotolerans DSM 45598 genome sequence.</title>
        <authorList>
            <person name="Mo P."/>
        </authorList>
    </citation>
    <scope>NUCLEOTIDE SEQUENCE [LARGE SCALE GENOMIC DNA]</scope>
    <source>
        <strain evidence="1 2">DSM 45598</strain>
    </source>
</reference>
<gene>
    <name evidence="1" type="ORF">RMN56_19170</name>
</gene>
<dbReference type="Proteomes" id="UP001303001">
    <property type="component" value="Chromosome"/>
</dbReference>
<protein>
    <recommendedName>
        <fullName evidence="3">Alpha/beta hydrolase</fullName>
    </recommendedName>
</protein>
<sequence>MEVIRRGVGSADLVEVPLARSGHVATLDYDAELIFAHTAAFLTGRPAPPVDT</sequence>
<dbReference type="EMBL" id="CP134876">
    <property type="protein sequence ID" value="WNM37294.1"/>
    <property type="molecule type" value="Genomic_DNA"/>
</dbReference>
<evidence type="ECO:0000313" key="1">
    <source>
        <dbReference type="EMBL" id="WNM37294.1"/>
    </source>
</evidence>
<evidence type="ECO:0008006" key="3">
    <source>
        <dbReference type="Google" id="ProtNLM"/>
    </source>
</evidence>
<accession>A0ABY9ZPS2</accession>
<organism evidence="1 2">
    <name type="scientific">Micromonospora halotolerans</name>
    <dbReference type="NCBI Taxonomy" id="709879"/>
    <lineage>
        <taxon>Bacteria</taxon>
        <taxon>Bacillati</taxon>
        <taxon>Actinomycetota</taxon>
        <taxon>Actinomycetes</taxon>
        <taxon>Micromonosporales</taxon>
        <taxon>Micromonosporaceae</taxon>
        <taxon>Micromonospora</taxon>
    </lineage>
</organism>
<dbReference type="RefSeq" id="WP_313718839.1">
    <property type="nucleotide sequence ID" value="NZ_CP134876.1"/>
</dbReference>
<evidence type="ECO:0000313" key="2">
    <source>
        <dbReference type="Proteomes" id="UP001303001"/>
    </source>
</evidence>
<keyword evidence="2" id="KW-1185">Reference proteome</keyword>